<dbReference type="EMBL" id="MT631509">
    <property type="protein sequence ID" value="QNO52388.1"/>
    <property type="molecule type" value="Genomic_DNA"/>
</dbReference>
<keyword evidence="1" id="KW-0812">Transmembrane</keyword>
<evidence type="ECO:0000256" key="1">
    <source>
        <dbReference type="SAM" id="Phobius"/>
    </source>
</evidence>
<organism evidence="2">
    <name type="scientific">Candidatus Methanophagaceae archaeon ANME-1 ERB6</name>
    <dbReference type="NCBI Taxonomy" id="2759912"/>
    <lineage>
        <taxon>Archaea</taxon>
        <taxon>Methanobacteriati</taxon>
        <taxon>Methanobacteriota</taxon>
        <taxon>Stenosarchaea group</taxon>
        <taxon>Methanomicrobia</taxon>
        <taxon>Candidatus Methanophagales</taxon>
        <taxon>Candidatus Methanophagaceae</taxon>
    </lineage>
</organism>
<evidence type="ECO:0000313" key="2">
    <source>
        <dbReference type="EMBL" id="QNO52388.1"/>
    </source>
</evidence>
<dbReference type="AlphaFoldDB" id="A0A7G9YWK4"/>
<protein>
    <submittedName>
        <fullName evidence="2">Uncharacterized protein</fullName>
    </submittedName>
</protein>
<reference evidence="2" key="1">
    <citation type="submission" date="2020-06" db="EMBL/GenBank/DDBJ databases">
        <title>Unique genomic features of the anaerobic methanotrophic archaea.</title>
        <authorList>
            <person name="Chadwick G.L."/>
            <person name="Skennerton C.T."/>
            <person name="Laso-Perez R."/>
            <person name="Leu A.O."/>
            <person name="Speth D.R."/>
            <person name="Yu H."/>
            <person name="Morgan-Lang C."/>
            <person name="Hatzenpichler R."/>
            <person name="Goudeau D."/>
            <person name="Malmstrom R."/>
            <person name="Brazelton W.J."/>
            <person name="Woyke T."/>
            <person name="Hallam S.J."/>
            <person name="Tyson G.W."/>
            <person name="Wegener G."/>
            <person name="Boetius A."/>
            <person name="Orphan V."/>
        </authorList>
    </citation>
    <scope>NUCLEOTIDE SEQUENCE</scope>
</reference>
<name>A0A7G9YWK4_9EURY</name>
<keyword evidence="1" id="KW-0472">Membrane</keyword>
<keyword evidence="1" id="KW-1133">Transmembrane helix</keyword>
<accession>A0A7G9YWK4</accession>
<sequence length="85" mass="9759">MPSVGLHFALTLFFVAACLKDDELKPALFLLLFGVLCDFDCFIGVHRATMHNIFIIFIPLLILAILKCLKNMLLLFFFLRVRIKT</sequence>
<gene>
    <name evidence="2" type="ORF">IAKEDICC_00009</name>
</gene>
<feature type="transmembrane region" description="Helical" evidence="1">
    <location>
        <begin position="53"/>
        <end position="79"/>
    </location>
</feature>
<proteinExistence type="predicted"/>
<feature type="transmembrane region" description="Helical" evidence="1">
    <location>
        <begin position="28"/>
        <end position="46"/>
    </location>
</feature>